<dbReference type="RefSeq" id="WP_097057302.1">
    <property type="nucleotide sequence ID" value="NZ_OCMF01000005.1"/>
</dbReference>
<accession>A0A285X873</accession>
<sequence>MESKAPGLFDEAVKKLREANEELCRPEEDVVSYLVCKNSQYAIESFLRGYLLKNNTEAAGDESINTLYKRCVALNEKFGEIDLHDFSCKGHRPDSRSCSDTEKVSKCYEIADKMNEFLRRENLLA</sequence>
<evidence type="ECO:0000313" key="1">
    <source>
        <dbReference type="EMBL" id="SOC81530.1"/>
    </source>
</evidence>
<dbReference type="EMBL" id="OCMF01000005">
    <property type="protein sequence ID" value="SOC81530.1"/>
    <property type="molecule type" value="Genomic_DNA"/>
</dbReference>
<gene>
    <name evidence="1" type="ORF">SAMN06296241_3107</name>
</gene>
<name>A0A285X873_9FLAO</name>
<keyword evidence="2" id="KW-1185">Reference proteome</keyword>
<dbReference type="Proteomes" id="UP000219193">
    <property type="component" value="Unassembled WGS sequence"/>
</dbReference>
<dbReference type="OrthoDB" id="1440109at2"/>
<evidence type="ECO:0008006" key="3">
    <source>
        <dbReference type="Google" id="ProtNLM"/>
    </source>
</evidence>
<proteinExistence type="predicted"/>
<protein>
    <recommendedName>
        <fullName evidence="3">HEPN domain-containing protein</fullName>
    </recommendedName>
</protein>
<reference evidence="2" key="1">
    <citation type="submission" date="2017-09" db="EMBL/GenBank/DDBJ databases">
        <authorList>
            <person name="Varghese N."/>
            <person name="Submissions S."/>
        </authorList>
    </citation>
    <scope>NUCLEOTIDE SEQUENCE [LARGE SCALE GENOMIC DNA]</scope>
    <source>
        <strain evidence="2">CGMCC 1.12641</strain>
    </source>
</reference>
<evidence type="ECO:0000313" key="2">
    <source>
        <dbReference type="Proteomes" id="UP000219193"/>
    </source>
</evidence>
<organism evidence="1 2">
    <name type="scientific">Salinimicrobium sediminis</name>
    <dbReference type="NCBI Taxonomy" id="1343891"/>
    <lineage>
        <taxon>Bacteria</taxon>
        <taxon>Pseudomonadati</taxon>
        <taxon>Bacteroidota</taxon>
        <taxon>Flavobacteriia</taxon>
        <taxon>Flavobacteriales</taxon>
        <taxon>Flavobacteriaceae</taxon>
        <taxon>Salinimicrobium</taxon>
    </lineage>
</organism>
<dbReference type="AlphaFoldDB" id="A0A285X873"/>